<dbReference type="GeneID" id="92990372"/>
<keyword evidence="1" id="KW-0812">Transmembrane</keyword>
<keyword evidence="1" id="KW-1133">Transmembrane helix</keyword>
<protein>
    <submittedName>
        <fullName evidence="2">Uncharacterized protein</fullName>
    </submittedName>
</protein>
<name>A0A3E4ZFA4_9BACT</name>
<sequence length="102" mass="11594">MENVQVAVYALCFFFLVSINGLIFLHFHRPIIQESVSGRMHAPTPAHKDLKGAVDKERNPATFPRRYGQQDSDVTPAWEEASGWNHMFVPTIMCIMTINDFG</sequence>
<gene>
    <name evidence="2" type="ORF">DXB87_01665</name>
</gene>
<dbReference type="EMBL" id="QSTW01000001">
    <property type="protein sequence ID" value="RGM93713.1"/>
    <property type="molecule type" value="Genomic_DNA"/>
</dbReference>
<evidence type="ECO:0000313" key="3">
    <source>
        <dbReference type="Proteomes" id="UP000260814"/>
    </source>
</evidence>
<evidence type="ECO:0000256" key="1">
    <source>
        <dbReference type="SAM" id="Phobius"/>
    </source>
</evidence>
<dbReference type="Proteomes" id="UP000260814">
    <property type="component" value="Unassembled WGS sequence"/>
</dbReference>
<proteinExistence type="predicted"/>
<comment type="caution">
    <text evidence="2">The sequence shown here is derived from an EMBL/GenBank/DDBJ whole genome shotgun (WGS) entry which is preliminary data.</text>
</comment>
<dbReference type="RefSeq" id="WP_007748010.1">
    <property type="nucleotide sequence ID" value="NZ_DBFMSJ010000086.1"/>
</dbReference>
<dbReference type="AlphaFoldDB" id="A0A3E4ZFA4"/>
<keyword evidence="1" id="KW-0472">Membrane</keyword>
<accession>A0A3E4ZFA4</accession>
<reference evidence="2 3" key="1">
    <citation type="submission" date="2018-08" db="EMBL/GenBank/DDBJ databases">
        <title>A genome reference for cultivated species of the human gut microbiota.</title>
        <authorList>
            <person name="Zou Y."/>
            <person name="Xue W."/>
            <person name="Luo G."/>
        </authorList>
    </citation>
    <scope>NUCLEOTIDE SEQUENCE [LARGE SCALE GENOMIC DNA]</scope>
    <source>
        <strain evidence="2 3">OM06-2</strain>
    </source>
</reference>
<evidence type="ECO:0000313" key="2">
    <source>
        <dbReference type="EMBL" id="RGM93713.1"/>
    </source>
</evidence>
<organism evidence="2 3">
    <name type="scientific">Phocaeicola plebeius</name>
    <dbReference type="NCBI Taxonomy" id="310297"/>
    <lineage>
        <taxon>Bacteria</taxon>
        <taxon>Pseudomonadati</taxon>
        <taxon>Bacteroidota</taxon>
        <taxon>Bacteroidia</taxon>
        <taxon>Bacteroidales</taxon>
        <taxon>Bacteroidaceae</taxon>
        <taxon>Phocaeicola</taxon>
    </lineage>
</organism>
<feature type="transmembrane region" description="Helical" evidence="1">
    <location>
        <begin position="6"/>
        <end position="27"/>
    </location>
</feature>